<reference evidence="1" key="1">
    <citation type="journal article" date="2014" name="Front. Microbiol.">
        <title>High frequency of phylogenetically diverse reductive dehalogenase-homologous genes in deep subseafloor sedimentary metagenomes.</title>
        <authorList>
            <person name="Kawai M."/>
            <person name="Futagami T."/>
            <person name="Toyoda A."/>
            <person name="Takaki Y."/>
            <person name="Nishi S."/>
            <person name="Hori S."/>
            <person name="Arai W."/>
            <person name="Tsubouchi T."/>
            <person name="Morono Y."/>
            <person name="Uchiyama I."/>
            <person name="Ito T."/>
            <person name="Fujiyama A."/>
            <person name="Inagaki F."/>
            <person name="Takami H."/>
        </authorList>
    </citation>
    <scope>NUCLEOTIDE SEQUENCE</scope>
    <source>
        <strain evidence="1">Expedition CK06-06</strain>
    </source>
</reference>
<dbReference type="EMBL" id="BARU01048132">
    <property type="protein sequence ID" value="GAH93640.1"/>
    <property type="molecule type" value="Genomic_DNA"/>
</dbReference>
<gene>
    <name evidence="1" type="ORF">S03H2_71720</name>
</gene>
<comment type="caution">
    <text evidence="1">The sequence shown here is derived from an EMBL/GenBank/DDBJ whole genome shotgun (WGS) entry which is preliminary data.</text>
</comment>
<organism evidence="1">
    <name type="scientific">marine sediment metagenome</name>
    <dbReference type="NCBI Taxonomy" id="412755"/>
    <lineage>
        <taxon>unclassified sequences</taxon>
        <taxon>metagenomes</taxon>
        <taxon>ecological metagenomes</taxon>
    </lineage>
</organism>
<name>X1KJ50_9ZZZZ</name>
<protein>
    <submittedName>
        <fullName evidence="1">Uncharacterized protein</fullName>
    </submittedName>
</protein>
<dbReference type="AlphaFoldDB" id="X1KJ50"/>
<sequence>RLDDAQKQGKLSDNEFKASIGVLKKKALIELKKEKIIFNANKEEISKKSPEEIFLDSLPLDYDSLSPEQLFAFSSLEKRRGIIEI</sequence>
<proteinExistence type="predicted"/>
<feature type="non-terminal residue" evidence="1">
    <location>
        <position position="1"/>
    </location>
</feature>
<evidence type="ECO:0000313" key="1">
    <source>
        <dbReference type="EMBL" id="GAH93640.1"/>
    </source>
</evidence>
<accession>X1KJ50</accession>
<feature type="non-terminal residue" evidence="1">
    <location>
        <position position="85"/>
    </location>
</feature>